<dbReference type="AlphaFoldDB" id="A0A2W0CAW3"/>
<gene>
    <name evidence="1" type="ORF">PIL02S_01936</name>
</gene>
<protein>
    <recommendedName>
        <fullName evidence="3">McbB family protein</fullName>
    </recommendedName>
</protein>
<evidence type="ECO:0000313" key="1">
    <source>
        <dbReference type="EMBL" id="PYY29736.1"/>
    </source>
</evidence>
<name>A0A2W0CAW3_9BACL</name>
<dbReference type="Proteomes" id="UP000247459">
    <property type="component" value="Unassembled WGS sequence"/>
</dbReference>
<reference evidence="1 2" key="1">
    <citation type="submission" date="2018-01" db="EMBL/GenBank/DDBJ databases">
        <title>Genome sequence of the PGP bacterium Paenibacillus illinoisensis E3.</title>
        <authorList>
            <person name="Rolli E."/>
            <person name="Marasco R."/>
            <person name="Bessem C."/>
            <person name="Michoud G."/>
            <person name="Gaiarsa S."/>
            <person name="Borin S."/>
            <person name="Daffonchio D."/>
        </authorList>
    </citation>
    <scope>NUCLEOTIDE SEQUENCE [LARGE SCALE GENOMIC DNA]</scope>
    <source>
        <strain evidence="1 2">E3</strain>
    </source>
</reference>
<dbReference type="NCBIfam" id="TIGR04424">
    <property type="entry name" value="metallo_McbB"/>
    <property type="match status" value="1"/>
</dbReference>
<sequence>MYRISTYLLNKFDEFTVVQMEYSTVVITNNALINFLVSLEESKKDIISYDEIKVEFGQLCDSVIGFLEENKIISHMKEPVLKFEECYLIHNNNKFSEFFMDCNDNQIPNLTTLNFIEDSEKLETLNTQSLCILYFNPFSLEHYIILVQKLMDRGVTTKVIFYYNHSIYVSNYHNKSWINPCPKCFFYNLETRLGWHNNNGQPSFQTIIDMIYSKEARFEIAAPVKNYSLMKPIFQIINEATFDSDPNKFINDVYEYKMVDLSHKHDYAYHWELCDCYV</sequence>
<evidence type="ECO:0000313" key="2">
    <source>
        <dbReference type="Proteomes" id="UP000247459"/>
    </source>
</evidence>
<dbReference type="RefSeq" id="WP_110757972.1">
    <property type="nucleotide sequence ID" value="NZ_PRLG01000015.1"/>
</dbReference>
<dbReference type="InterPro" id="IPR030956">
    <property type="entry name" value="McbB"/>
</dbReference>
<dbReference type="EMBL" id="PRLG01000015">
    <property type="protein sequence ID" value="PYY29736.1"/>
    <property type="molecule type" value="Genomic_DNA"/>
</dbReference>
<organism evidence="1 2">
    <name type="scientific">Paenibacillus illinoisensis</name>
    <dbReference type="NCBI Taxonomy" id="59845"/>
    <lineage>
        <taxon>Bacteria</taxon>
        <taxon>Bacillati</taxon>
        <taxon>Bacillota</taxon>
        <taxon>Bacilli</taxon>
        <taxon>Bacillales</taxon>
        <taxon>Paenibacillaceae</taxon>
        <taxon>Paenibacillus</taxon>
    </lineage>
</organism>
<accession>A0A2W0CAW3</accession>
<evidence type="ECO:0008006" key="3">
    <source>
        <dbReference type="Google" id="ProtNLM"/>
    </source>
</evidence>
<dbReference type="OrthoDB" id="2621346at2"/>
<comment type="caution">
    <text evidence="1">The sequence shown here is derived from an EMBL/GenBank/DDBJ whole genome shotgun (WGS) entry which is preliminary data.</text>
</comment>
<proteinExistence type="predicted"/>